<comment type="caution">
    <text evidence="1">The sequence shown here is derived from an EMBL/GenBank/DDBJ whole genome shotgun (WGS) entry which is preliminary data.</text>
</comment>
<dbReference type="Gene3D" id="3.30.1310.20">
    <property type="entry name" value="PRTase-like"/>
    <property type="match status" value="1"/>
</dbReference>
<dbReference type="Gene3D" id="3.40.50.2020">
    <property type="match status" value="1"/>
</dbReference>
<dbReference type="RefSeq" id="WP_170016245.1">
    <property type="nucleotide sequence ID" value="NZ_CP012545.1"/>
</dbReference>
<sequence>MAENIDKFKDQLDAAAKLLEILPKKELVDRKTIVVCMSLDSVLLTDFICKGLGLSYEMLFSEQIFAPNNPECSIGIVSETEDIVLDDALIRAFNISYDFVYGEAHRKYEEKILKNVYKYRKGNLLGKLKDRNILLIDEGCETGLTASVCIKTLMGLKVKSIAYATPVIATDVAASLNDLVDEIYMINKIADFIDVDSYYTKKIAVTSESIMSILEESPYYLPLQKQQGEKNNAI</sequence>
<dbReference type="EMBL" id="LIWG01000005">
    <property type="protein sequence ID" value="MBE3608120.1"/>
    <property type="molecule type" value="Genomic_DNA"/>
</dbReference>
<dbReference type="CDD" id="cd06223">
    <property type="entry name" value="PRTases_typeI"/>
    <property type="match status" value="1"/>
</dbReference>
<dbReference type="InterPro" id="IPR000836">
    <property type="entry name" value="PRTase_dom"/>
</dbReference>
<dbReference type="Proteomes" id="UP000650616">
    <property type="component" value="Unassembled WGS sequence"/>
</dbReference>
<protein>
    <submittedName>
        <fullName evidence="1">Sodium:proton antiporter</fullName>
    </submittedName>
</protein>
<accession>A0AAW3ZSP9</accession>
<keyword evidence="2" id="KW-1185">Reference proteome</keyword>
<reference evidence="1 2" key="1">
    <citation type="submission" date="2015-08" db="EMBL/GenBank/DDBJ databases">
        <title>Comparative genomics of the Campylobacter concisus group.</title>
        <authorList>
            <person name="Yee E."/>
            <person name="Chapman M.H."/>
            <person name="Huynh S."/>
            <person name="Bono J.L."/>
            <person name="On S.L."/>
            <person name="St Leger J."/>
            <person name="Foster G."/>
            <person name="Parker C.T."/>
            <person name="Miller W.G."/>
        </authorList>
    </citation>
    <scope>NUCLEOTIDE SEQUENCE [LARGE SCALE GENOMIC DNA]</scope>
    <source>
        <strain evidence="1 2">RM9337</strain>
    </source>
</reference>
<evidence type="ECO:0000313" key="1">
    <source>
        <dbReference type="EMBL" id="MBE3608120.1"/>
    </source>
</evidence>
<name>A0AAW3ZSP9_9BACT</name>
<dbReference type="SUPFAM" id="SSF53271">
    <property type="entry name" value="PRTase-like"/>
    <property type="match status" value="1"/>
</dbReference>
<dbReference type="InterPro" id="IPR029057">
    <property type="entry name" value="PRTase-like"/>
</dbReference>
<evidence type="ECO:0000313" key="2">
    <source>
        <dbReference type="Proteomes" id="UP000650616"/>
    </source>
</evidence>
<organism evidence="1 2">
    <name type="scientific">Campylobacter californiensis</name>
    <dbReference type="NCBI Taxonomy" id="1032243"/>
    <lineage>
        <taxon>Bacteria</taxon>
        <taxon>Pseudomonadati</taxon>
        <taxon>Campylobacterota</taxon>
        <taxon>Epsilonproteobacteria</taxon>
        <taxon>Campylobacterales</taxon>
        <taxon>Campylobacteraceae</taxon>
        <taxon>Campylobacter</taxon>
    </lineage>
</organism>
<dbReference type="AlphaFoldDB" id="A0AAW3ZSP9"/>
<gene>
    <name evidence="1" type="ORF">CCAL9337_05170</name>
</gene>
<proteinExistence type="predicted"/>